<dbReference type="Proteomes" id="UP000646844">
    <property type="component" value="Unassembled WGS sequence"/>
</dbReference>
<dbReference type="OMA" id="KMMIINE"/>
<dbReference type="InterPro" id="IPR001173">
    <property type="entry name" value="Glyco_trans_2-like"/>
</dbReference>
<dbReference type="Pfam" id="PF00535">
    <property type="entry name" value="Glycos_transf_2"/>
    <property type="match status" value="1"/>
</dbReference>
<keyword evidence="2" id="KW-0808">Transferase</keyword>
<dbReference type="CDD" id="cd00761">
    <property type="entry name" value="Glyco_tranf_GTA_type"/>
    <property type="match status" value="1"/>
</dbReference>
<dbReference type="Gene3D" id="3.90.550.10">
    <property type="entry name" value="Spore Coat Polysaccharide Biosynthesis Protein SpsA, Chain A"/>
    <property type="match status" value="1"/>
</dbReference>
<dbReference type="SUPFAM" id="SSF53448">
    <property type="entry name" value="Nucleotide-diphospho-sugar transferases"/>
    <property type="match status" value="1"/>
</dbReference>
<dbReference type="GO" id="GO:0016758">
    <property type="term" value="F:hexosyltransferase activity"/>
    <property type="evidence" value="ECO:0007669"/>
    <property type="project" value="UniProtKB-ARBA"/>
</dbReference>
<dbReference type="AlphaFoldDB" id="A0A832TEF7"/>
<dbReference type="InterPro" id="IPR029044">
    <property type="entry name" value="Nucleotide-diphossugar_trans"/>
</dbReference>
<evidence type="ECO:0000313" key="3">
    <source>
        <dbReference type="Proteomes" id="UP000646844"/>
    </source>
</evidence>
<dbReference type="PANTHER" id="PTHR22916:SF3">
    <property type="entry name" value="UDP-GLCNAC:BETAGAL BETA-1,3-N-ACETYLGLUCOSAMINYLTRANSFERASE-LIKE PROTEIN 1"/>
    <property type="match status" value="1"/>
</dbReference>
<comment type="caution">
    <text evidence="2">The sequence shown here is derived from an EMBL/GenBank/DDBJ whole genome shotgun (WGS) entry which is preliminary data.</text>
</comment>
<evidence type="ECO:0000313" key="2">
    <source>
        <dbReference type="EMBL" id="HII74424.1"/>
    </source>
</evidence>
<dbReference type="GeneID" id="28648370"/>
<gene>
    <name evidence="2" type="ORF">HA332_08660</name>
</gene>
<dbReference type="PANTHER" id="PTHR22916">
    <property type="entry name" value="GLYCOSYLTRANSFERASE"/>
    <property type="match status" value="1"/>
</dbReference>
<reference evidence="2" key="1">
    <citation type="journal article" date="2020" name="bioRxiv">
        <title>A rank-normalized archaeal taxonomy based on genome phylogeny resolves widespread incomplete and uneven classifications.</title>
        <authorList>
            <person name="Rinke C."/>
            <person name="Chuvochina M."/>
            <person name="Mussig A.J."/>
            <person name="Chaumeil P.-A."/>
            <person name="Waite D.W."/>
            <person name="Whitman W.B."/>
            <person name="Parks D.H."/>
            <person name="Hugenholtz P."/>
        </authorList>
    </citation>
    <scope>NUCLEOTIDE SEQUENCE</scope>
    <source>
        <strain evidence="2">UBA8838</strain>
    </source>
</reference>
<accession>A0A832TEF7</accession>
<proteinExistence type="predicted"/>
<feature type="domain" description="Glycosyltransferase 2-like" evidence="1">
    <location>
        <begin position="6"/>
        <end position="128"/>
    </location>
</feature>
<dbReference type="RefSeq" id="WP_010980032.1">
    <property type="nucleotide sequence ID" value="NZ_BAABQO010000001.1"/>
</dbReference>
<evidence type="ECO:0000259" key="1">
    <source>
        <dbReference type="Pfam" id="PF00535"/>
    </source>
</evidence>
<name>A0A832TEF7_9CREN</name>
<dbReference type="EMBL" id="DUJO01000040">
    <property type="protein sequence ID" value="HII74424.1"/>
    <property type="molecule type" value="Genomic_DNA"/>
</dbReference>
<protein>
    <submittedName>
        <fullName evidence="2">Glycosyltransferase family 2 protein</fullName>
    </submittedName>
</protein>
<organism evidence="2 3">
    <name type="scientific">Sulfurisphaera tokodaii</name>
    <dbReference type="NCBI Taxonomy" id="111955"/>
    <lineage>
        <taxon>Archaea</taxon>
        <taxon>Thermoproteota</taxon>
        <taxon>Thermoprotei</taxon>
        <taxon>Sulfolobales</taxon>
        <taxon>Sulfolobaceae</taxon>
        <taxon>Sulfurisphaera</taxon>
    </lineage>
</organism>
<sequence length="347" mass="41484">MDPFISVIVTAYQYRPYIIEALESVVKQDLDKEKYEVIIVTNYDENHISKYLHSSWKFIQSKNRWIGPKVFEALKESSGEIIVFLEDDDLFESNKLRVIYNIFKEKSRLGFYRHKVKIINEHGKEAKLSDALYNSQKILINKRQCDLRTAYLTVYKNRSGYASVSSMAMSREILEQYSDYLKQIRLAIDSFYLTTSFLSKYDMLFDNIVLGKYRLQKQSGTSYLIDLNGFIDHYFFEYSNICKDLQINYRLAKGSDIEEFMLHDYLFSKVLYKLFINPTNKNNYYYDKCCKLSFYEVVRILNNPYAEDTLKRFILGIVSYLPFKLRKMVLRKIYDFRLNMYNELFSH</sequence>